<dbReference type="EMBL" id="BK032728">
    <property type="protein sequence ID" value="DAF57116.1"/>
    <property type="molecule type" value="Genomic_DNA"/>
</dbReference>
<organism evidence="1">
    <name type="scientific">Siphoviridae sp. ctEeW6</name>
    <dbReference type="NCBI Taxonomy" id="2827816"/>
    <lineage>
        <taxon>Viruses</taxon>
        <taxon>Duplodnaviria</taxon>
        <taxon>Heunggongvirae</taxon>
        <taxon>Uroviricota</taxon>
        <taxon>Caudoviricetes</taxon>
    </lineage>
</organism>
<sequence length="32" mass="3777">MFASVICNFFVVFFRLPFGGFFCARAARFFME</sequence>
<name>A0A8S5T178_9CAUD</name>
<reference evidence="1" key="1">
    <citation type="journal article" date="2021" name="Proc. Natl. Acad. Sci. U.S.A.">
        <title>A Catalog of Tens of Thousands of Viruses from Human Metagenomes Reveals Hidden Associations with Chronic Diseases.</title>
        <authorList>
            <person name="Tisza M.J."/>
            <person name="Buck C.B."/>
        </authorList>
    </citation>
    <scope>NUCLEOTIDE SEQUENCE</scope>
    <source>
        <strain evidence="1">CtEeW6</strain>
    </source>
</reference>
<accession>A0A8S5T178</accession>
<evidence type="ECO:0000313" key="1">
    <source>
        <dbReference type="EMBL" id="DAF57116.1"/>
    </source>
</evidence>
<protein>
    <submittedName>
        <fullName evidence="1">Uncharacterized protein</fullName>
    </submittedName>
</protein>
<proteinExistence type="predicted"/>